<organism evidence="2">
    <name type="scientific">Sesamum radiatum</name>
    <name type="common">Black benniseed</name>
    <dbReference type="NCBI Taxonomy" id="300843"/>
    <lineage>
        <taxon>Eukaryota</taxon>
        <taxon>Viridiplantae</taxon>
        <taxon>Streptophyta</taxon>
        <taxon>Embryophyta</taxon>
        <taxon>Tracheophyta</taxon>
        <taxon>Spermatophyta</taxon>
        <taxon>Magnoliopsida</taxon>
        <taxon>eudicotyledons</taxon>
        <taxon>Gunneridae</taxon>
        <taxon>Pentapetalae</taxon>
        <taxon>asterids</taxon>
        <taxon>lamiids</taxon>
        <taxon>Lamiales</taxon>
        <taxon>Pedaliaceae</taxon>
        <taxon>Sesamum</taxon>
    </lineage>
</organism>
<dbReference type="AlphaFoldDB" id="A0AAW2K5A9"/>
<name>A0AAW2K5A9_SESRA</name>
<feature type="region of interest" description="Disordered" evidence="1">
    <location>
        <begin position="22"/>
        <end position="94"/>
    </location>
</feature>
<reference evidence="2" key="1">
    <citation type="submission" date="2020-06" db="EMBL/GenBank/DDBJ databases">
        <authorList>
            <person name="Li T."/>
            <person name="Hu X."/>
            <person name="Zhang T."/>
            <person name="Song X."/>
            <person name="Zhang H."/>
            <person name="Dai N."/>
            <person name="Sheng W."/>
            <person name="Hou X."/>
            <person name="Wei L."/>
        </authorList>
    </citation>
    <scope>NUCLEOTIDE SEQUENCE</scope>
    <source>
        <strain evidence="2">G02</strain>
        <tissue evidence="2">Leaf</tissue>
    </source>
</reference>
<proteinExistence type="predicted"/>
<sequence length="94" mass="9849">MSSGSGSLQFVGEFVGEGKDAFEATSRGLGPNPSTPKSGQRWSLCQAARRLLHESSGEEGDKWEEGSSRDQGVPHTVARRVPPGTKGCCPSGSD</sequence>
<protein>
    <submittedName>
        <fullName evidence="2">Uncharacterized protein</fullName>
    </submittedName>
</protein>
<comment type="caution">
    <text evidence="2">The sequence shown here is derived from an EMBL/GenBank/DDBJ whole genome shotgun (WGS) entry which is preliminary data.</text>
</comment>
<gene>
    <name evidence="2" type="ORF">Sradi_6461300</name>
</gene>
<evidence type="ECO:0000313" key="2">
    <source>
        <dbReference type="EMBL" id="KAL0301845.1"/>
    </source>
</evidence>
<dbReference type="EMBL" id="JACGWJ010000030">
    <property type="protein sequence ID" value="KAL0301845.1"/>
    <property type="molecule type" value="Genomic_DNA"/>
</dbReference>
<feature type="compositionally biased region" description="Basic and acidic residues" evidence="1">
    <location>
        <begin position="51"/>
        <end position="68"/>
    </location>
</feature>
<evidence type="ECO:0000256" key="1">
    <source>
        <dbReference type="SAM" id="MobiDB-lite"/>
    </source>
</evidence>
<reference evidence="2" key="2">
    <citation type="journal article" date="2024" name="Plant">
        <title>Genomic evolution and insights into agronomic trait innovations of Sesamum species.</title>
        <authorList>
            <person name="Miao H."/>
            <person name="Wang L."/>
            <person name="Qu L."/>
            <person name="Liu H."/>
            <person name="Sun Y."/>
            <person name="Le M."/>
            <person name="Wang Q."/>
            <person name="Wei S."/>
            <person name="Zheng Y."/>
            <person name="Lin W."/>
            <person name="Duan Y."/>
            <person name="Cao H."/>
            <person name="Xiong S."/>
            <person name="Wang X."/>
            <person name="Wei L."/>
            <person name="Li C."/>
            <person name="Ma Q."/>
            <person name="Ju M."/>
            <person name="Zhao R."/>
            <person name="Li G."/>
            <person name="Mu C."/>
            <person name="Tian Q."/>
            <person name="Mei H."/>
            <person name="Zhang T."/>
            <person name="Gao T."/>
            <person name="Zhang H."/>
        </authorList>
    </citation>
    <scope>NUCLEOTIDE SEQUENCE</scope>
    <source>
        <strain evidence="2">G02</strain>
    </source>
</reference>
<accession>A0AAW2K5A9</accession>